<comment type="caution">
    <text evidence="9">The sequence shown here is derived from an EMBL/GenBank/DDBJ whole genome shotgun (WGS) entry which is preliminary data.</text>
</comment>
<evidence type="ECO:0000313" key="10">
    <source>
        <dbReference type="Proteomes" id="UP001366060"/>
    </source>
</evidence>
<dbReference type="RefSeq" id="WP_341628614.1">
    <property type="nucleotide sequence ID" value="NZ_JBAKBA010000034.1"/>
</dbReference>
<evidence type="ECO:0000256" key="2">
    <source>
        <dbReference type="ARBA" id="ARBA00009820"/>
    </source>
</evidence>
<keyword evidence="5 7" id="KW-0574">Periplasm</keyword>
<dbReference type="NCBIfam" id="TIGR02800">
    <property type="entry name" value="propeller_TolB"/>
    <property type="match status" value="1"/>
</dbReference>
<name>A0ABU9HEJ1_9GAMM</name>
<dbReference type="HAMAP" id="MF_00671">
    <property type="entry name" value="TolB"/>
    <property type="match status" value="1"/>
</dbReference>
<comment type="similarity">
    <text evidence="2 7">Belongs to the TolB family.</text>
</comment>
<proteinExistence type="inferred from homology"/>
<dbReference type="Gene3D" id="2.120.10.30">
    <property type="entry name" value="TolB, C-terminal domain"/>
    <property type="match status" value="1"/>
</dbReference>
<evidence type="ECO:0000256" key="4">
    <source>
        <dbReference type="ARBA" id="ARBA00022729"/>
    </source>
</evidence>
<sequence length="438" mass="48627">MFARLISILVLVTVSSSAYARLEILITEGVNSARPIAVVPFKWLGKGKKPQNFSEIVAADLQRSGKFNPLSIEKMPKTPSSSQDVDYAAWTQLGIEAIVMGEVKPDETAPGKYVVTFELLDVLTGNVNMPDFNPVMDKRRNTVTTGQLRQYAHRISDIVYEKLTGERGAFLTRIAYVAVDRASSHPYQLRISDYDGEGEKLVLRSKQPIMSPSWSPDGRKLAYVSFEKRRSQIFIQDLYTQKRELMTSFPNINGSPSWSPDGTKLALVLSKDGQPEIYTFDIKTKALKRLTNNRVIDTEPNWTPDGKSIIFSSERGGRAQIYQVSLTTGKTKRITWEGDINLGGAVTPDGDNLVLVSRHNGNYMIAVQDLESGELRTLTKTQLDESPSIAPNGSMIIYSTVYHGKQGLALVSMDGRFKANIPANNGEVKSPAWSPFLQ</sequence>
<evidence type="ECO:0000256" key="6">
    <source>
        <dbReference type="ARBA" id="ARBA00023306"/>
    </source>
</evidence>
<evidence type="ECO:0000259" key="8">
    <source>
        <dbReference type="Pfam" id="PF04052"/>
    </source>
</evidence>
<keyword evidence="10" id="KW-1185">Reference proteome</keyword>
<dbReference type="SUPFAM" id="SSF69304">
    <property type="entry name" value="Tricorn protease N-terminal domain"/>
    <property type="match status" value="1"/>
</dbReference>
<dbReference type="InterPro" id="IPR007195">
    <property type="entry name" value="TolB_N"/>
</dbReference>
<evidence type="ECO:0000256" key="3">
    <source>
        <dbReference type="ARBA" id="ARBA00022618"/>
    </source>
</evidence>
<reference evidence="9 10" key="1">
    <citation type="submission" date="2024-02" db="EMBL/GenBank/DDBJ databases">
        <title>Bacteria isolated from the canopy kelp, Nereocystis luetkeana.</title>
        <authorList>
            <person name="Pfister C.A."/>
            <person name="Younker I.T."/>
            <person name="Light S.H."/>
        </authorList>
    </citation>
    <scope>NUCLEOTIDE SEQUENCE [LARGE SCALE GENOMIC DNA]</scope>
    <source>
        <strain evidence="9 10">TI.2.07</strain>
    </source>
</reference>
<accession>A0ABU9HEJ1</accession>
<dbReference type="Proteomes" id="UP001366060">
    <property type="component" value="Unassembled WGS sequence"/>
</dbReference>
<keyword evidence="6 7" id="KW-0131">Cell cycle</keyword>
<evidence type="ECO:0000256" key="5">
    <source>
        <dbReference type="ARBA" id="ARBA00022764"/>
    </source>
</evidence>
<dbReference type="InterPro" id="IPR011042">
    <property type="entry name" value="6-blade_b-propeller_TolB-like"/>
</dbReference>
<dbReference type="InterPro" id="IPR014167">
    <property type="entry name" value="Tol-Pal_TolB"/>
</dbReference>
<organism evidence="9 10">
    <name type="scientific">Psychromonas arctica</name>
    <dbReference type="NCBI Taxonomy" id="168275"/>
    <lineage>
        <taxon>Bacteria</taxon>
        <taxon>Pseudomonadati</taxon>
        <taxon>Pseudomonadota</taxon>
        <taxon>Gammaproteobacteria</taxon>
        <taxon>Alteromonadales</taxon>
        <taxon>Psychromonadaceae</taxon>
        <taxon>Psychromonas</taxon>
    </lineage>
</organism>
<dbReference type="PANTHER" id="PTHR36842">
    <property type="entry name" value="PROTEIN TOLB HOMOLOG"/>
    <property type="match status" value="1"/>
</dbReference>
<gene>
    <name evidence="7 9" type="primary">tolB</name>
    <name evidence="9" type="ORF">V6255_13380</name>
</gene>
<dbReference type="PANTHER" id="PTHR36842:SF1">
    <property type="entry name" value="PROTEIN TOLB"/>
    <property type="match status" value="1"/>
</dbReference>
<keyword evidence="3 7" id="KW-0132">Cell division</keyword>
<evidence type="ECO:0000313" key="9">
    <source>
        <dbReference type="EMBL" id="MEL0660128.1"/>
    </source>
</evidence>
<feature type="domain" description="TolB N-terminal" evidence="8">
    <location>
        <begin position="22"/>
        <end position="126"/>
    </location>
</feature>
<dbReference type="Pfam" id="PF07676">
    <property type="entry name" value="PD40"/>
    <property type="match status" value="4"/>
</dbReference>
<dbReference type="SUPFAM" id="SSF52964">
    <property type="entry name" value="TolB, N-terminal domain"/>
    <property type="match status" value="1"/>
</dbReference>
<dbReference type="InterPro" id="IPR011659">
    <property type="entry name" value="WD40"/>
</dbReference>
<comment type="subcellular location">
    <subcellularLocation>
        <location evidence="1 7">Periplasm</location>
    </subcellularLocation>
</comment>
<evidence type="ECO:0000256" key="7">
    <source>
        <dbReference type="HAMAP-Rule" id="MF_00671"/>
    </source>
</evidence>
<comment type="function">
    <text evidence="7">Part of the Tol-Pal system, which plays a role in outer membrane invagination during cell division and is important for maintaining outer membrane integrity.</text>
</comment>
<evidence type="ECO:0000256" key="1">
    <source>
        <dbReference type="ARBA" id="ARBA00004418"/>
    </source>
</evidence>
<dbReference type="EMBL" id="JBAKBA010000034">
    <property type="protein sequence ID" value="MEL0660128.1"/>
    <property type="molecule type" value="Genomic_DNA"/>
</dbReference>
<comment type="subunit">
    <text evidence="7">The Tol-Pal system is composed of five core proteins: the inner membrane proteins TolA, TolQ and TolR, the periplasmic protein TolB and the outer membrane protein Pal. They form a network linking the inner and outer membranes and the peptidoglycan layer.</text>
</comment>
<keyword evidence="4 7" id="KW-0732">Signal</keyword>
<protein>
    <recommendedName>
        <fullName evidence="7">Tol-Pal system protein TolB</fullName>
    </recommendedName>
</protein>
<dbReference type="Gene3D" id="3.40.50.10070">
    <property type="entry name" value="TolB, N-terminal domain"/>
    <property type="match status" value="1"/>
</dbReference>
<dbReference type="Pfam" id="PF04052">
    <property type="entry name" value="TolB_N"/>
    <property type="match status" value="1"/>
</dbReference>